<dbReference type="Proteomes" id="UP001595456">
    <property type="component" value="Unassembled WGS sequence"/>
</dbReference>
<organism evidence="5 6">
    <name type="scientific">Alteraurantiacibacter palmitatis</name>
    <dbReference type="NCBI Taxonomy" id="2054628"/>
    <lineage>
        <taxon>Bacteria</taxon>
        <taxon>Pseudomonadati</taxon>
        <taxon>Pseudomonadota</taxon>
        <taxon>Alphaproteobacteria</taxon>
        <taxon>Sphingomonadales</taxon>
        <taxon>Erythrobacteraceae</taxon>
        <taxon>Alteraurantiacibacter</taxon>
    </lineage>
</organism>
<name>A0ABV7E6B6_9SPHN</name>
<keyword evidence="6" id="KW-1185">Reference proteome</keyword>
<feature type="domain" description="Aldehyde dehydrogenase" evidence="4">
    <location>
        <begin position="34"/>
        <end position="490"/>
    </location>
</feature>
<dbReference type="PROSITE" id="PS00687">
    <property type="entry name" value="ALDEHYDE_DEHYDR_GLU"/>
    <property type="match status" value="1"/>
</dbReference>
<dbReference type="InterPro" id="IPR029510">
    <property type="entry name" value="Ald_DH_CS_GLU"/>
</dbReference>
<dbReference type="EMBL" id="JBHRST010000008">
    <property type="protein sequence ID" value="MFC3097491.1"/>
    <property type="molecule type" value="Genomic_DNA"/>
</dbReference>
<evidence type="ECO:0000313" key="6">
    <source>
        <dbReference type="Proteomes" id="UP001595456"/>
    </source>
</evidence>
<dbReference type="InterPro" id="IPR016162">
    <property type="entry name" value="Ald_DH_N"/>
</dbReference>
<gene>
    <name evidence="5" type="ORF">ACFODU_06700</name>
</gene>
<feature type="active site" evidence="2">
    <location>
        <position position="267"/>
    </location>
</feature>
<protein>
    <submittedName>
        <fullName evidence="5">Aldehyde dehydrogenase family protein</fullName>
    </submittedName>
</protein>
<dbReference type="InterPro" id="IPR015590">
    <property type="entry name" value="Aldehyde_DH_dom"/>
</dbReference>
<dbReference type="InterPro" id="IPR016160">
    <property type="entry name" value="Ald_DH_CS_CYS"/>
</dbReference>
<reference evidence="6" key="1">
    <citation type="journal article" date="2019" name="Int. J. Syst. Evol. Microbiol.">
        <title>The Global Catalogue of Microorganisms (GCM) 10K type strain sequencing project: providing services to taxonomists for standard genome sequencing and annotation.</title>
        <authorList>
            <consortium name="The Broad Institute Genomics Platform"/>
            <consortium name="The Broad Institute Genome Sequencing Center for Infectious Disease"/>
            <person name="Wu L."/>
            <person name="Ma J."/>
        </authorList>
    </citation>
    <scope>NUCLEOTIDE SEQUENCE [LARGE SCALE GENOMIC DNA]</scope>
    <source>
        <strain evidence="6">KCTC 52607</strain>
    </source>
</reference>
<dbReference type="Pfam" id="PF00171">
    <property type="entry name" value="Aldedh"/>
    <property type="match status" value="1"/>
</dbReference>
<dbReference type="Gene3D" id="3.40.309.10">
    <property type="entry name" value="Aldehyde Dehydrogenase, Chain A, domain 2"/>
    <property type="match status" value="1"/>
</dbReference>
<dbReference type="PROSITE" id="PS00070">
    <property type="entry name" value="ALDEHYDE_DEHYDR_CYS"/>
    <property type="match status" value="1"/>
</dbReference>
<accession>A0ABV7E6B6</accession>
<dbReference type="InterPro" id="IPR016163">
    <property type="entry name" value="Ald_DH_C"/>
</dbReference>
<evidence type="ECO:0000256" key="2">
    <source>
        <dbReference type="PROSITE-ProRule" id="PRU10007"/>
    </source>
</evidence>
<comment type="caution">
    <text evidence="5">The sequence shown here is derived from an EMBL/GenBank/DDBJ whole genome shotgun (WGS) entry which is preliminary data.</text>
</comment>
<evidence type="ECO:0000256" key="1">
    <source>
        <dbReference type="ARBA" id="ARBA00023002"/>
    </source>
</evidence>
<dbReference type="PANTHER" id="PTHR11699">
    <property type="entry name" value="ALDEHYDE DEHYDROGENASE-RELATED"/>
    <property type="match status" value="1"/>
</dbReference>
<evidence type="ECO:0000256" key="3">
    <source>
        <dbReference type="RuleBase" id="RU003345"/>
    </source>
</evidence>
<evidence type="ECO:0000259" key="4">
    <source>
        <dbReference type="Pfam" id="PF00171"/>
    </source>
</evidence>
<evidence type="ECO:0000313" key="5">
    <source>
        <dbReference type="EMBL" id="MFC3097491.1"/>
    </source>
</evidence>
<keyword evidence="1 3" id="KW-0560">Oxidoreductase</keyword>
<sequence length="507" mass="53125">MTGSRGQPRLGLGIAEAPDSGFALLIDGQFRAASGDAAFAVHDPFLEQDWGRVALASAADVDAAVSAAHRAFADGRWSGLLAGERARILLRLADLIQRDADLLTRQQIFENGKLISEMAPGTAALAGDCRFFAGLAETHGGMSVPPARAGFTTFTLKEPVGVVSAITPWNTPLGLLGWKLFPALAAGNTVVIKPSEVTPTSTLMLAQLCNEAGIPPGVVNVVTGDGATGAALVDHPLVAKIAFTGSTATGQAIASRAALRSARVTLELGGKSPQLVFADADLDRAVSGVMAGLFAATGQSCMAGSRVLVQDAVFDRFCEQLATRGSRMIAGDPMDPCTQLGPLASRAQLDKVLGYFAIAQQEGLTCLTGGHRLDRQGYFVAPTVYRDVPPASRIAREEIFGPVAAVMRFGSEEEAVALANDTLFGLAAGIWTQDVARAHRLPHRVRAGTVWVNNYRIIGHTLPFGGYGQSGTGREMGAQALDAYTETKSVWIDTGNDLHFVTGEGES</sequence>
<dbReference type="SUPFAM" id="SSF53720">
    <property type="entry name" value="ALDH-like"/>
    <property type="match status" value="1"/>
</dbReference>
<proteinExistence type="inferred from homology"/>
<comment type="similarity">
    <text evidence="3">Belongs to the aldehyde dehydrogenase family.</text>
</comment>
<dbReference type="RefSeq" id="WP_377922873.1">
    <property type="nucleotide sequence ID" value="NZ_JBHRST010000008.1"/>
</dbReference>
<dbReference type="Gene3D" id="3.40.605.10">
    <property type="entry name" value="Aldehyde Dehydrogenase, Chain A, domain 1"/>
    <property type="match status" value="1"/>
</dbReference>
<dbReference type="InterPro" id="IPR016161">
    <property type="entry name" value="Ald_DH/histidinol_DH"/>
</dbReference>